<accession>A0A1G6J3W2</accession>
<organism evidence="2 3">
    <name type="scientific">Nocardioides lianchengensis</name>
    <dbReference type="NCBI Taxonomy" id="1045774"/>
    <lineage>
        <taxon>Bacteria</taxon>
        <taxon>Bacillati</taxon>
        <taxon>Actinomycetota</taxon>
        <taxon>Actinomycetes</taxon>
        <taxon>Propionibacteriales</taxon>
        <taxon>Nocardioidaceae</taxon>
        <taxon>Nocardioides</taxon>
    </lineage>
</organism>
<dbReference type="Pfam" id="PF08486">
    <property type="entry name" value="SpoIID"/>
    <property type="match status" value="1"/>
</dbReference>
<dbReference type="PANTHER" id="PTHR30032:SF4">
    <property type="entry name" value="AMIDASE ENHANCER"/>
    <property type="match status" value="1"/>
</dbReference>
<dbReference type="Proteomes" id="UP000199034">
    <property type="component" value="Unassembled WGS sequence"/>
</dbReference>
<dbReference type="InterPro" id="IPR013693">
    <property type="entry name" value="SpoIID/LytB_N"/>
</dbReference>
<sequence length="394" mass="41952">MRLRPTVLPALAASLLGASLLAPTPAHATDRWAVPADATVTITGHGYGHGHGMSQYGAQGAAKRGLSHDRILAFYYPGLKPGRVGGRVSVQISADTTDDLLVRARSGLTVKDLRAKRSWTLPANGARYWRVATSRAGVTRVAYKTTRWVRWRTLRGDGEIAAGGRPVTLVTPSGDRPYRGRLRHASVAGGGHETVNIVSLESYLRGVVPLEMPATWSPAAVRAQAVAARTYAAYERAHPRSRHAQICDTTSCQVYGGYAAEHPASNAAIAATRGQALLDAGKPAFTQFSSSSGGWTSAGSVPYLTAVEDPYDGWSGNPVHAWNVRFPADRLQKAWPRIGTLQAIRVTARDGNGDWGGRVRSLTLGGSAGSVTVSGDTFRSVLGLRSTYLTFKVS</sequence>
<reference evidence="2 3" key="1">
    <citation type="submission" date="2016-10" db="EMBL/GenBank/DDBJ databases">
        <authorList>
            <person name="de Groot N.N."/>
        </authorList>
    </citation>
    <scope>NUCLEOTIDE SEQUENCE [LARGE SCALE GENOMIC DNA]</scope>
    <source>
        <strain evidence="2 3">CGMCC 4.6858</strain>
    </source>
</reference>
<gene>
    <name evidence="2" type="ORF">SAMN05421872_101361</name>
</gene>
<dbReference type="EMBL" id="FMZM01000001">
    <property type="protein sequence ID" value="SDC13293.1"/>
    <property type="molecule type" value="Genomic_DNA"/>
</dbReference>
<dbReference type="PANTHER" id="PTHR30032">
    <property type="entry name" value="N-ACETYLMURAMOYL-L-ALANINE AMIDASE-RELATED"/>
    <property type="match status" value="1"/>
</dbReference>
<evidence type="ECO:0000313" key="3">
    <source>
        <dbReference type="Proteomes" id="UP000199034"/>
    </source>
</evidence>
<dbReference type="RefSeq" id="WP_170866901.1">
    <property type="nucleotide sequence ID" value="NZ_FMZM01000001.1"/>
</dbReference>
<dbReference type="NCBIfam" id="TIGR02669">
    <property type="entry name" value="SpoIID_LytB"/>
    <property type="match status" value="1"/>
</dbReference>
<dbReference type="GO" id="GO:0030288">
    <property type="term" value="C:outer membrane-bounded periplasmic space"/>
    <property type="evidence" value="ECO:0007669"/>
    <property type="project" value="TreeGrafter"/>
</dbReference>
<protein>
    <submittedName>
        <fullName evidence="2">SpoIID/LytB domain protein</fullName>
    </submittedName>
</protein>
<dbReference type="InterPro" id="IPR051922">
    <property type="entry name" value="Bact_Sporulation_Assoc"/>
</dbReference>
<proteinExistence type="predicted"/>
<dbReference type="AlphaFoldDB" id="A0A1G6J3W2"/>
<feature type="domain" description="Sporulation stage II protein D amidase enhancer LytB N-terminal" evidence="1">
    <location>
        <begin position="190"/>
        <end position="277"/>
    </location>
</feature>
<name>A0A1G6J3W2_9ACTN</name>
<dbReference type="STRING" id="1045774.SAMN05421872_101361"/>
<dbReference type="GO" id="GO:0030435">
    <property type="term" value="P:sporulation resulting in formation of a cellular spore"/>
    <property type="evidence" value="ECO:0007669"/>
    <property type="project" value="InterPro"/>
</dbReference>
<evidence type="ECO:0000313" key="2">
    <source>
        <dbReference type="EMBL" id="SDC13293.1"/>
    </source>
</evidence>
<evidence type="ECO:0000259" key="1">
    <source>
        <dbReference type="Pfam" id="PF08486"/>
    </source>
</evidence>
<dbReference type="InterPro" id="IPR013486">
    <property type="entry name" value="SpoIID/LytB"/>
</dbReference>
<keyword evidence="3" id="KW-1185">Reference proteome</keyword>